<protein>
    <submittedName>
        <fullName evidence="1">Uncharacterized protein</fullName>
    </submittedName>
</protein>
<accession>A0ABR3T2I3</accession>
<dbReference type="EMBL" id="JAKEKT020000146">
    <property type="protein sequence ID" value="KAL1633733.1"/>
    <property type="molecule type" value="Genomic_DNA"/>
</dbReference>
<evidence type="ECO:0000313" key="1">
    <source>
        <dbReference type="EMBL" id="KAL1633733.1"/>
    </source>
</evidence>
<sequence>MNAILSSSSSNIHTVASASELPAALAAASITPRAAFPTPMANMYTSWRQTADTDYIYIYNDGSAPQTAAIAFNASGTPYRLNAWTGAITPILHYTRTANTHTTIPITLAANQTTIIAFTTTTTTNKTTFPSAPSTHITSTTTPSALASLRHNGTAILAALRGPTALTLSTGATVALPAAPPPASNLTSWRIAIDDWHRTNDTYSMDTAVTRRTYANASLGAWRALDAGALTGVSGIGTYEAAFAVAADAGSGGELGALLHLGRVAGTVRCG</sequence>
<organism evidence="1 2">
    <name type="scientific">Diplodia intermedia</name>
    <dbReference type="NCBI Taxonomy" id="856260"/>
    <lineage>
        <taxon>Eukaryota</taxon>
        <taxon>Fungi</taxon>
        <taxon>Dikarya</taxon>
        <taxon>Ascomycota</taxon>
        <taxon>Pezizomycotina</taxon>
        <taxon>Dothideomycetes</taxon>
        <taxon>Dothideomycetes incertae sedis</taxon>
        <taxon>Botryosphaeriales</taxon>
        <taxon>Botryosphaeriaceae</taxon>
        <taxon>Diplodia</taxon>
    </lineage>
</organism>
<name>A0ABR3T2I3_9PEZI</name>
<proteinExistence type="predicted"/>
<reference evidence="1 2" key="1">
    <citation type="journal article" date="2023" name="Plant Dis.">
        <title>First Report of Diplodia intermedia Causing Canker and Dieback Diseases on Apple Trees in Canada.</title>
        <authorList>
            <person name="Ellouze W."/>
            <person name="Ilyukhin E."/>
            <person name="Sulman M."/>
            <person name="Ali S."/>
        </authorList>
    </citation>
    <scope>NUCLEOTIDE SEQUENCE [LARGE SCALE GENOMIC DNA]</scope>
    <source>
        <strain evidence="1 2">M45-28</strain>
    </source>
</reference>
<gene>
    <name evidence="1" type="ORF">SLS58_010954</name>
</gene>
<dbReference type="Proteomes" id="UP001521184">
    <property type="component" value="Unassembled WGS sequence"/>
</dbReference>
<comment type="caution">
    <text evidence="1">The sequence shown here is derived from an EMBL/GenBank/DDBJ whole genome shotgun (WGS) entry which is preliminary data.</text>
</comment>
<keyword evidence="2" id="KW-1185">Reference proteome</keyword>
<evidence type="ECO:0000313" key="2">
    <source>
        <dbReference type="Proteomes" id="UP001521184"/>
    </source>
</evidence>